<evidence type="ECO:0000259" key="2">
    <source>
        <dbReference type="PROSITE" id="PS50110"/>
    </source>
</evidence>
<dbReference type="PROSITE" id="PS50930">
    <property type="entry name" value="HTH_LYTTR"/>
    <property type="match status" value="1"/>
</dbReference>
<dbReference type="PANTHER" id="PTHR37299">
    <property type="entry name" value="TRANSCRIPTIONAL REGULATOR-RELATED"/>
    <property type="match status" value="1"/>
</dbReference>
<dbReference type="InterPro" id="IPR011006">
    <property type="entry name" value="CheY-like_superfamily"/>
</dbReference>
<evidence type="ECO:0000256" key="1">
    <source>
        <dbReference type="PROSITE-ProRule" id="PRU00169"/>
    </source>
</evidence>
<name>A0A2Z4IJP0_9BACT</name>
<dbReference type="Gene3D" id="3.40.50.2300">
    <property type="match status" value="1"/>
</dbReference>
<keyword evidence="1" id="KW-0597">Phosphoprotein</keyword>
<dbReference type="InterPro" id="IPR001789">
    <property type="entry name" value="Sig_transdc_resp-reg_receiver"/>
</dbReference>
<proteinExistence type="predicted"/>
<dbReference type="OrthoDB" id="1646880at2"/>
<evidence type="ECO:0000313" key="4">
    <source>
        <dbReference type="EMBL" id="AWW30937.1"/>
    </source>
</evidence>
<dbReference type="GO" id="GO:0000156">
    <property type="term" value="F:phosphorelay response regulator activity"/>
    <property type="evidence" value="ECO:0007669"/>
    <property type="project" value="InterPro"/>
</dbReference>
<evidence type="ECO:0000259" key="3">
    <source>
        <dbReference type="PROSITE" id="PS50930"/>
    </source>
</evidence>
<keyword evidence="4" id="KW-0238">DNA-binding</keyword>
<dbReference type="AlphaFoldDB" id="A0A2Z4IJP0"/>
<dbReference type="SMART" id="SM00850">
    <property type="entry name" value="LytTR"/>
    <property type="match status" value="1"/>
</dbReference>
<evidence type="ECO:0000313" key="5">
    <source>
        <dbReference type="Proteomes" id="UP000248688"/>
    </source>
</evidence>
<dbReference type="PANTHER" id="PTHR37299:SF1">
    <property type="entry name" value="STAGE 0 SPORULATION PROTEIN A HOMOLOG"/>
    <property type="match status" value="1"/>
</dbReference>
<dbReference type="InterPro" id="IPR007492">
    <property type="entry name" value="LytTR_DNA-bd_dom"/>
</dbReference>
<keyword evidence="5" id="KW-1185">Reference proteome</keyword>
<dbReference type="Gene3D" id="2.40.50.1020">
    <property type="entry name" value="LytTr DNA-binding domain"/>
    <property type="match status" value="1"/>
</dbReference>
<sequence length="247" mass="28275">MRALVIDDERLARKELISLLSAIEDVEVIGEAVNVDDAKEKISNLHPEVIFLDIQMPEKTGFDLLSEMEAVPDVIFTTAYDEFALKAFEVNALDYLLKPIEPARLSEAIEKLKNKLKNNAVSTKDEEKITIEGDKKLSLDDQVFVKDGDRCWFVKLEHVRLFESDGNYIKVYFGNNKPMIHKSLNALDERLDEKSFFRASRKHIINLSWVEGIEPWFNGGLVVTLKGGDRIEVSRRQAARFKDMMSL</sequence>
<reference evidence="4 5" key="1">
    <citation type="submission" date="2018-06" db="EMBL/GenBank/DDBJ databases">
        <title>Echinicola strongylocentroti sp. nov., isolated from a sea urchin Strongylocentrotus intermedius.</title>
        <authorList>
            <person name="Bae S.S."/>
        </authorList>
    </citation>
    <scope>NUCLEOTIDE SEQUENCE [LARGE SCALE GENOMIC DNA]</scope>
    <source>
        <strain evidence="4 5">MEBiC08714</strain>
    </source>
</reference>
<accession>A0A2Z4IJP0</accession>
<gene>
    <name evidence="4" type="ORF">DN752_12810</name>
</gene>
<dbReference type="RefSeq" id="WP_112784314.1">
    <property type="nucleotide sequence ID" value="NZ_CP030041.1"/>
</dbReference>
<dbReference type="SUPFAM" id="SSF52172">
    <property type="entry name" value="CheY-like"/>
    <property type="match status" value="1"/>
</dbReference>
<dbReference type="InterPro" id="IPR046947">
    <property type="entry name" value="LytR-like"/>
</dbReference>
<dbReference type="Proteomes" id="UP000248688">
    <property type="component" value="Chromosome"/>
</dbReference>
<feature type="modified residue" description="4-aspartylphosphate" evidence="1">
    <location>
        <position position="53"/>
    </location>
</feature>
<dbReference type="Pfam" id="PF00072">
    <property type="entry name" value="Response_reg"/>
    <property type="match status" value="1"/>
</dbReference>
<dbReference type="SMART" id="SM00448">
    <property type="entry name" value="REC"/>
    <property type="match status" value="1"/>
</dbReference>
<dbReference type="PROSITE" id="PS50110">
    <property type="entry name" value="RESPONSE_REGULATORY"/>
    <property type="match status" value="1"/>
</dbReference>
<dbReference type="KEGG" id="est:DN752_12810"/>
<feature type="domain" description="Response regulatory" evidence="2">
    <location>
        <begin position="2"/>
        <end position="113"/>
    </location>
</feature>
<dbReference type="EMBL" id="CP030041">
    <property type="protein sequence ID" value="AWW30937.1"/>
    <property type="molecule type" value="Genomic_DNA"/>
</dbReference>
<organism evidence="4 5">
    <name type="scientific">Echinicola strongylocentroti</name>
    <dbReference type="NCBI Taxonomy" id="1795355"/>
    <lineage>
        <taxon>Bacteria</taxon>
        <taxon>Pseudomonadati</taxon>
        <taxon>Bacteroidota</taxon>
        <taxon>Cytophagia</taxon>
        <taxon>Cytophagales</taxon>
        <taxon>Cyclobacteriaceae</taxon>
        <taxon>Echinicola</taxon>
    </lineage>
</organism>
<protein>
    <submittedName>
        <fullName evidence="4">DNA-binding response regulator</fullName>
    </submittedName>
</protein>
<dbReference type="GO" id="GO:0003677">
    <property type="term" value="F:DNA binding"/>
    <property type="evidence" value="ECO:0007669"/>
    <property type="project" value="UniProtKB-KW"/>
</dbReference>
<feature type="domain" description="HTH LytTR-type" evidence="3">
    <location>
        <begin position="145"/>
        <end position="247"/>
    </location>
</feature>
<dbReference type="Pfam" id="PF04397">
    <property type="entry name" value="LytTR"/>
    <property type="match status" value="1"/>
</dbReference>